<dbReference type="Pfam" id="PF02464">
    <property type="entry name" value="CinA"/>
    <property type="match status" value="1"/>
</dbReference>
<feature type="domain" description="CinA C-terminal" evidence="1">
    <location>
        <begin position="23"/>
        <end position="171"/>
    </location>
</feature>
<dbReference type="SUPFAM" id="SSF142433">
    <property type="entry name" value="CinA-like"/>
    <property type="match status" value="1"/>
</dbReference>
<dbReference type="NCBIfam" id="TIGR00199">
    <property type="entry name" value="PncC_domain"/>
    <property type="match status" value="1"/>
</dbReference>
<keyword evidence="3" id="KW-1185">Reference proteome</keyword>
<dbReference type="EMBL" id="BAABCJ010000002">
    <property type="protein sequence ID" value="GAA3700396.1"/>
    <property type="molecule type" value="Genomic_DNA"/>
</dbReference>
<dbReference type="InterPro" id="IPR008136">
    <property type="entry name" value="CinA_C"/>
</dbReference>
<sequence>MSTGRTGRRAVPGAVPADEGAGLAAAIVASGTERGLTVATAESLTAGLVAAAIADVPGSSAVLRGGVVSYHNEVKAGLLDVPEGLLAERGSVDPEVARRMAVGARRACGADVGVSTTGVAGPAAHDGKPVGTVYIGWADAEASGVVELDASGTRPEIRRAACEAALAALAERVVKRTVA</sequence>
<protein>
    <submittedName>
        <fullName evidence="2">CinA family protein</fullName>
    </submittedName>
</protein>
<dbReference type="Proteomes" id="UP001501536">
    <property type="component" value="Unassembled WGS sequence"/>
</dbReference>
<dbReference type="InterPro" id="IPR036653">
    <property type="entry name" value="CinA-like_C"/>
</dbReference>
<evidence type="ECO:0000313" key="2">
    <source>
        <dbReference type="EMBL" id="GAA3700396.1"/>
    </source>
</evidence>
<dbReference type="Gene3D" id="3.90.950.20">
    <property type="entry name" value="CinA-like"/>
    <property type="match status" value="1"/>
</dbReference>
<evidence type="ECO:0000259" key="1">
    <source>
        <dbReference type="Pfam" id="PF02464"/>
    </source>
</evidence>
<gene>
    <name evidence="2" type="ORF">GCM10022377_12000</name>
</gene>
<proteinExistence type="predicted"/>
<name>A0ABP7D7S6_9MICC</name>
<evidence type="ECO:0000313" key="3">
    <source>
        <dbReference type="Proteomes" id="UP001501536"/>
    </source>
</evidence>
<comment type="caution">
    <text evidence="2">The sequence shown here is derived from an EMBL/GenBank/DDBJ whole genome shotgun (WGS) entry which is preliminary data.</text>
</comment>
<organism evidence="2 3">
    <name type="scientific">Zhihengliuella alba</name>
    <dbReference type="NCBI Taxonomy" id="547018"/>
    <lineage>
        <taxon>Bacteria</taxon>
        <taxon>Bacillati</taxon>
        <taxon>Actinomycetota</taxon>
        <taxon>Actinomycetes</taxon>
        <taxon>Micrococcales</taxon>
        <taxon>Micrococcaceae</taxon>
        <taxon>Zhihengliuella</taxon>
    </lineage>
</organism>
<accession>A0ABP7D7S6</accession>
<reference evidence="3" key="1">
    <citation type="journal article" date="2019" name="Int. J. Syst. Evol. Microbiol.">
        <title>The Global Catalogue of Microorganisms (GCM) 10K type strain sequencing project: providing services to taxonomists for standard genome sequencing and annotation.</title>
        <authorList>
            <consortium name="The Broad Institute Genomics Platform"/>
            <consortium name="The Broad Institute Genome Sequencing Center for Infectious Disease"/>
            <person name="Wu L."/>
            <person name="Ma J."/>
        </authorList>
    </citation>
    <scope>NUCLEOTIDE SEQUENCE [LARGE SCALE GENOMIC DNA]</scope>
    <source>
        <strain evidence="3">JCM 16961</strain>
    </source>
</reference>